<organism evidence="1 2">
    <name type="scientific">Parasulfitobacter algicola</name>
    <dbReference type="NCBI Taxonomy" id="2614809"/>
    <lineage>
        <taxon>Bacteria</taxon>
        <taxon>Pseudomonadati</taxon>
        <taxon>Pseudomonadota</taxon>
        <taxon>Alphaproteobacteria</taxon>
        <taxon>Rhodobacterales</taxon>
        <taxon>Roseobacteraceae</taxon>
        <taxon>Parasulfitobacter</taxon>
    </lineage>
</organism>
<name>A0ABX2IVK8_9RHOB</name>
<keyword evidence="2" id="KW-1185">Reference proteome</keyword>
<evidence type="ECO:0000313" key="2">
    <source>
        <dbReference type="Proteomes" id="UP000777935"/>
    </source>
</evidence>
<gene>
    <name evidence="1" type="ORF">HRQ87_19435</name>
</gene>
<evidence type="ECO:0000313" key="1">
    <source>
        <dbReference type="EMBL" id="NSX56957.1"/>
    </source>
</evidence>
<reference evidence="1 2" key="1">
    <citation type="submission" date="2020-06" db="EMBL/GenBank/DDBJ databases">
        <title>Sulfitobacter algicola sp. nov., isolated from green algae.</title>
        <authorList>
            <person name="Wang C."/>
        </authorList>
    </citation>
    <scope>NUCLEOTIDE SEQUENCE [LARGE SCALE GENOMIC DNA]</scope>
    <source>
        <strain evidence="1 2">1151</strain>
    </source>
</reference>
<accession>A0ABX2IVK8</accession>
<comment type="caution">
    <text evidence="1">The sequence shown here is derived from an EMBL/GenBank/DDBJ whole genome shotgun (WGS) entry which is preliminary data.</text>
</comment>
<protein>
    <submittedName>
        <fullName evidence="1">Uncharacterized protein</fullName>
    </submittedName>
</protein>
<sequence length="123" mass="13566">MPLKIWNKFVETYPNAPACVTKVSPSLPKAARILDKKGKALPTPYSLLKEWLSENLKGDWSSMAKGGLVLVRVSENSDLDQIRDKFGLIAGPKKSDASPETYQFGYSDQGYGQLALDLGYNLN</sequence>
<proteinExistence type="predicted"/>
<dbReference type="Proteomes" id="UP000777935">
    <property type="component" value="Unassembled WGS sequence"/>
</dbReference>
<dbReference type="EMBL" id="JABUFE010000026">
    <property type="protein sequence ID" value="NSX56957.1"/>
    <property type="molecule type" value="Genomic_DNA"/>
</dbReference>
<dbReference type="RefSeq" id="WP_174140109.1">
    <property type="nucleotide sequence ID" value="NZ_JABUFE010000026.1"/>
</dbReference>